<keyword evidence="9" id="KW-1185">Reference proteome</keyword>
<reference evidence="8" key="1">
    <citation type="submission" date="2021-02" db="EMBL/GenBank/DDBJ databases">
        <authorList>
            <person name="Nowell W R."/>
        </authorList>
    </citation>
    <scope>NUCLEOTIDE SEQUENCE</scope>
</reference>
<evidence type="ECO:0000256" key="5">
    <source>
        <dbReference type="SAM" id="Phobius"/>
    </source>
</evidence>
<name>A0A816B272_9BILA</name>
<evidence type="ECO:0000256" key="1">
    <source>
        <dbReference type="ARBA" id="ARBA00004370"/>
    </source>
</evidence>
<dbReference type="InterPro" id="IPR017452">
    <property type="entry name" value="GPCR_Rhodpsn_7TM"/>
</dbReference>
<evidence type="ECO:0000256" key="2">
    <source>
        <dbReference type="ARBA" id="ARBA00022692"/>
    </source>
</evidence>
<evidence type="ECO:0000313" key="8">
    <source>
        <dbReference type="EMBL" id="CAF1603778.1"/>
    </source>
</evidence>
<feature type="transmembrane region" description="Helical" evidence="5">
    <location>
        <begin position="52"/>
        <end position="72"/>
    </location>
</feature>
<keyword evidence="4 5" id="KW-0472">Membrane</keyword>
<feature type="transmembrane region" description="Helical" evidence="5">
    <location>
        <begin position="226"/>
        <end position="243"/>
    </location>
</feature>
<dbReference type="SUPFAM" id="SSF81321">
    <property type="entry name" value="Family A G protein-coupled receptor-like"/>
    <property type="match status" value="1"/>
</dbReference>
<dbReference type="Proteomes" id="UP000663832">
    <property type="component" value="Unassembled WGS sequence"/>
</dbReference>
<keyword evidence="3 5" id="KW-1133">Transmembrane helix</keyword>
<dbReference type="PROSITE" id="PS50262">
    <property type="entry name" value="G_PROTEIN_RECEP_F1_2"/>
    <property type="match status" value="1"/>
</dbReference>
<dbReference type="EMBL" id="CAJNOI010000983">
    <property type="protein sequence ID" value="CAF1369603.1"/>
    <property type="molecule type" value="Genomic_DNA"/>
</dbReference>
<evidence type="ECO:0000256" key="4">
    <source>
        <dbReference type="ARBA" id="ARBA00023136"/>
    </source>
</evidence>
<dbReference type="EMBL" id="CAJNOM010001337">
    <property type="protein sequence ID" value="CAF1603778.1"/>
    <property type="molecule type" value="Genomic_DNA"/>
</dbReference>
<keyword evidence="2 5" id="KW-0812">Transmembrane</keyword>
<feature type="domain" description="G-protein coupled receptors family 1 profile" evidence="6">
    <location>
        <begin position="30"/>
        <end position="282"/>
    </location>
</feature>
<comment type="caution">
    <text evidence="8">The sequence shown here is derived from an EMBL/GenBank/DDBJ whole genome shotgun (WGS) entry which is preliminary data.</text>
</comment>
<feature type="transmembrane region" description="Helical" evidence="5">
    <location>
        <begin position="17"/>
        <end position="40"/>
    </location>
</feature>
<dbReference type="GO" id="GO:0016020">
    <property type="term" value="C:membrane"/>
    <property type="evidence" value="ECO:0007669"/>
    <property type="project" value="UniProtKB-SubCell"/>
</dbReference>
<evidence type="ECO:0000259" key="6">
    <source>
        <dbReference type="PROSITE" id="PS50262"/>
    </source>
</evidence>
<dbReference type="AlphaFoldDB" id="A0A816B272"/>
<sequence length="309" mass="37015">MLYDISSEIAISYIVRFWIILLFYIPSVICSFFVLYHFLFDRTLRQAPHNHVIIILLFINLIVQLTSFIWILNYYRLEYVWPQTYSFCLIWLFIDEAFYITITLLFAWATFERHILIFHDRLVSTRYKFLFIHCLPILLLLLYCIFYSIVVVLIPPCKHSFDYTKIVCGSFPCYYHVRLTAMWDVIVNDIIPTMTIIICSLTLLLRVIYQKSRMHQTIHWRTHRKMTIQLLSISLLYLFIYMPKMLIEFLRLCGIPNYVGKDFMSYAGFFAFYGNLLLPFVCAGSMPQLKKRILKLFLCCQRHIQTITP</sequence>
<gene>
    <name evidence="7" type="ORF">BJG266_LOCUS35955</name>
    <name evidence="8" type="ORF">QVE165_LOCUS53011</name>
</gene>
<comment type="subcellular location">
    <subcellularLocation>
        <location evidence="1">Membrane</location>
    </subcellularLocation>
</comment>
<feature type="transmembrane region" description="Helical" evidence="5">
    <location>
        <begin position="263"/>
        <end position="286"/>
    </location>
</feature>
<evidence type="ECO:0000256" key="3">
    <source>
        <dbReference type="ARBA" id="ARBA00022989"/>
    </source>
</evidence>
<feature type="transmembrane region" description="Helical" evidence="5">
    <location>
        <begin position="84"/>
        <end position="108"/>
    </location>
</feature>
<dbReference type="OrthoDB" id="10035847at2759"/>
<organism evidence="8 9">
    <name type="scientific">Adineta steineri</name>
    <dbReference type="NCBI Taxonomy" id="433720"/>
    <lineage>
        <taxon>Eukaryota</taxon>
        <taxon>Metazoa</taxon>
        <taxon>Spiralia</taxon>
        <taxon>Gnathifera</taxon>
        <taxon>Rotifera</taxon>
        <taxon>Eurotatoria</taxon>
        <taxon>Bdelloidea</taxon>
        <taxon>Adinetida</taxon>
        <taxon>Adinetidae</taxon>
        <taxon>Adineta</taxon>
    </lineage>
</organism>
<dbReference type="Gene3D" id="1.20.1070.10">
    <property type="entry name" value="Rhodopsin 7-helix transmembrane proteins"/>
    <property type="match status" value="1"/>
</dbReference>
<protein>
    <recommendedName>
        <fullName evidence="6">G-protein coupled receptors family 1 profile domain-containing protein</fullName>
    </recommendedName>
</protein>
<evidence type="ECO:0000313" key="7">
    <source>
        <dbReference type="EMBL" id="CAF1369603.1"/>
    </source>
</evidence>
<dbReference type="Proteomes" id="UP000663877">
    <property type="component" value="Unassembled WGS sequence"/>
</dbReference>
<feature type="transmembrane region" description="Helical" evidence="5">
    <location>
        <begin position="129"/>
        <end position="154"/>
    </location>
</feature>
<evidence type="ECO:0000313" key="9">
    <source>
        <dbReference type="Proteomes" id="UP000663832"/>
    </source>
</evidence>
<accession>A0A816B272</accession>
<feature type="transmembrane region" description="Helical" evidence="5">
    <location>
        <begin position="185"/>
        <end position="205"/>
    </location>
</feature>
<proteinExistence type="predicted"/>